<dbReference type="InterPro" id="IPR050535">
    <property type="entry name" value="DNA_Repair-Maintenance_Comp"/>
</dbReference>
<dbReference type="Gene3D" id="3.60.21.10">
    <property type="match status" value="1"/>
</dbReference>
<comment type="similarity">
    <text evidence="1 7">Belongs to the SbcD family.</text>
</comment>
<comment type="caution">
    <text evidence="10">The sequence shown here is derived from an EMBL/GenBank/DDBJ whole genome shotgun (WGS) entry which is preliminary data.</text>
</comment>
<dbReference type="AlphaFoldDB" id="A0A3N9TD47"/>
<evidence type="ECO:0000256" key="6">
    <source>
        <dbReference type="ARBA" id="ARBA00022839"/>
    </source>
</evidence>
<proteinExistence type="inferred from homology"/>
<comment type="subunit">
    <text evidence="2 7">Heterodimer of SbcC and SbcD.</text>
</comment>
<name>A0A3N9TD47_9VIBR</name>
<keyword evidence="4 7" id="KW-0540">Nuclease</keyword>
<dbReference type="OrthoDB" id="9773856at2"/>
<dbReference type="Proteomes" id="UP000281112">
    <property type="component" value="Unassembled WGS sequence"/>
</dbReference>
<dbReference type="InterPro" id="IPR004843">
    <property type="entry name" value="Calcineurin-like_PHP"/>
</dbReference>
<accession>A0A3N9TD47</accession>
<keyword evidence="7" id="KW-0233">DNA recombination</keyword>
<evidence type="ECO:0000313" key="11">
    <source>
        <dbReference type="Proteomes" id="UP000281112"/>
    </source>
</evidence>
<dbReference type="NCBIfam" id="TIGR00619">
    <property type="entry name" value="sbcd"/>
    <property type="match status" value="1"/>
</dbReference>
<keyword evidence="5 7" id="KW-0378">Hydrolase</keyword>
<sequence length="382" mass="42690">MKFIHTSDWHLGRQFHNISLVDDQRQVLSQLINYIKTEKVDALVIAGDIYDRAVPPTSAIELLNETVQSICGECGIPLICIPGNHDSAVRLGFASNQMEASGLHILSSAQDFNAPVRITDEAGETTCFYGIPYLDPETARDKLNHPFKTHDDIYSFLGEQLREAISTGENNVLIAHCFVDGADESDSERPLSIGGADRVNFQHLTGFDYVALGHLHQPQFRGIETIRYSGSLLKYSFSEQHQNKSVTLVELKAGEPAQLTKLPLTSSHDVRVIEGYLDDIIQTGMTDANAQDYIMVRLLDSHAILEPMEKLRSVYPNVLHLEKPGMLRELDAPLTKPNAAHNEMDMFADFFSQIQGEELSDEQRQVVKTVIEDLGRNEETKA</sequence>
<dbReference type="PANTHER" id="PTHR30337">
    <property type="entry name" value="COMPONENT OF ATP-DEPENDENT DSDNA EXONUCLEASE"/>
    <property type="match status" value="1"/>
</dbReference>
<keyword evidence="11" id="KW-1185">Reference proteome</keyword>
<protein>
    <recommendedName>
        <fullName evidence="3 7">Nuclease SbcCD subunit D</fullName>
    </recommendedName>
</protein>
<dbReference type="InterPro" id="IPR029052">
    <property type="entry name" value="Metallo-depent_PP-like"/>
</dbReference>
<reference evidence="10 11" key="1">
    <citation type="submission" date="2018-11" db="EMBL/GenBank/DDBJ databases">
        <title>Vibrio LJC006 sp. nov., isolated from seawater during the bloom of the enteromorpha.</title>
        <authorList>
            <person name="Liang J."/>
        </authorList>
    </citation>
    <scope>NUCLEOTIDE SEQUENCE [LARGE SCALE GENOMIC DNA]</scope>
    <source>
        <strain evidence="10 11">LJC006</strain>
    </source>
</reference>
<evidence type="ECO:0000256" key="3">
    <source>
        <dbReference type="ARBA" id="ARBA00013365"/>
    </source>
</evidence>
<evidence type="ECO:0000259" key="8">
    <source>
        <dbReference type="Pfam" id="PF00149"/>
    </source>
</evidence>
<organism evidence="10 11">
    <name type="scientific">Vibrio viridaestus</name>
    <dbReference type="NCBI Taxonomy" id="2487322"/>
    <lineage>
        <taxon>Bacteria</taxon>
        <taxon>Pseudomonadati</taxon>
        <taxon>Pseudomonadota</taxon>
        <taxon>Gammaproteobacteria</taxon>
        <taxon>Vibrionales</taxon>
        <taxon>Vibrionaceae</taxon>
        <taxon>Vibrio</taxon>
    </lineage>
</organism>
<comment type="function">
    <text evidence="7">SbcCD cleaves DNA hairpin structures. These structures can inhibit DNA replication and are intermediates in certain DNA recombination reactions. The complex acts as a 3'-&gt;5' double strand exonuclease that can open hairpins. It also has a 5' single-strand endonuclease activity.</text>
</comment>
<gene>
    <name evidence="7" type="primary">sbcD</name>
    <name evidence="10" type="ORF">EES38_15340</name>
</gene>
<dbReference type="RefSeq" id="WP_124938086.1">
    <property type="nucleotide sequence ID" value="NZ_RJVQ01000007.1"/>
</dbReference>
<evidence type="ECO:0000256" key="2">
    <source>
        <dbReference type="ARBA" id="ARBA00011322"/>
    </source>
</evidence>
<evidence type="ECO:0000256" key="5">
    <source>
        <dbReference type="ARBA" id="ARBA00022801"/>
    </source>
</evidence>
<dbReference type="PANTHER" id="PTHR30337:SF0">
    <property type="entry name" value="NUCLEASE SBCCD SUBUNIT D"/>
    <property type="match status" value="1"/>
</dbReference>
<dbReference type="GO" id="GO:0004519">
    <property type="term" value="F:endonuclease activity"/>
    <property type="evidence" value="ECO:0007669"/>
    <property type="project" value="UniProtKB-KW"/>
</dbReference>
<evidence type="ECO:0000256" key="4">
    <source>
        <dbReference type="ARBA" id="ARBA00022722"/>
    </source>
</evidence>
<evidence type="ECO:0000259" key="9">
    <source>
        <dbReference type="Pfam" id="PF12320"/>
    </source>
</evidence>
<dbReference type="GO" id="GO:0006260">
    <property type="term" value="P:DNA replication"/>
    <property type="evidence" value="ECO:0007669"/>
    <property type="project" value="UniProtKB-KW"/>
</dbReference>
<dbReference type="CDD" id="cd00840">
    <property type="entry name" value="MPP_Mre11_N"/>
    <property type="match status" value="1"/>
</dbReference>
<keyword evidence="7" id="KW-0255">Endonuclease</keyword>
<feature type="domain" description="Nuclease SbcCD subunit D C-terminal" evidence="9">
    <location>
        <begin position="268"/>
        <end position="353"/>
    </location>
</feature>
<dbReference type="InterPro" id="IPR026843">
    <property type="entry name" value="SbcD_C"/>
</dbReference>
<evidence type="ECO:0000256" key="7">
    <source>
        <dbReference type="RuleBase" id="RU363069"/>
    </source>
</evidence>
<dbReference type="GO" id="GO:0008408">
    <property type="term" value="F:3'-5' exonuclease activity"/>
    <property type="evidence" value="ECO:0007669"/>
    <property type="project" value="InterPro"/>
</dbReference>
<keyword evidence="7" id="KW-0235">DNA replication</keyword>
<evidence type="ECO:0000313" key="10">
    <source>
        <dbReference type="EMBL" id="RQW62091.1"/>
    </source>
</evidence>
<keyword evidence="6 7" id="KW-0269">Exonuclease</keyword>
<feature type="domain" description="Calcineurin-like phosphoesterase" evidence="8">
    <location>
        <begin position="1"/>
        <end position="218"/>
    </location>
</feature>
<evidence type="ECO:0000256" key="1">
    <source>
        <dbReference type="ARBA" id="ARBA00010555"/>
    </source>
</evidence>
<dbReference type="InterPro" id="IPR041796">
    <property type="entry name" value="Mre11_N"/>
</dbReference>
<dbReference type="GO" id="GO:0006310">
    <property type="term" value="P:DNA recombination"/>
    <property type="evidence" value="ECO:0007669"/>
    <property type="project" value="UniProtKB-KW"/>
</dbReference>
<dbReference type="EMBL" id="RJVQ01000007">
    <property type="protein sequence ID" value="RQW62091.1"/>
    <property type="molecule type" value="Genomic_DNA"/>
</dbReference>
<dbReference type="Pfam" id="PF00149">
    <property type="entry name" value="Metallophos"/>
    <property type="match status" value="1"/>
</dbReference>
<dbReference type="Pfam" id="PF12320">
    <property type="entry name" value="SbcD_C"/>
    <property type="match status" value="1"/>
</dbReference>
<dbReference type="InterPro" id="IPR004593">
    <property type="entry name" value="SbcD"/>
</dbReference>
<dbReference type="SUPFAM" id="SSF56300">
    <property type="entry name" value="Metallo-dependent phosphatases"/>
    <property type="match status" value="1"/>
</dbReference>